<comment type="catalytic activity">
    <reaction evidence="10">
        <text>2-deoxy-scyllo-inosamine + NAD(+) = 3-amino-2,3-dideoxy-scyllo-inosose + NADH + H(+)</text>
        <dbReference type="Rhea" id="RHEA:33883"/>
        <dbReference type="ChEBI" id="CHEBI:15378"/>
        <dbReference type="ChEBI" id="CHEBI:57540"/>
        <dbReference type="ChEBI" id="CHEBI:57945"/>
        <dbReference type="ChEBI" id="CHEBI:65002"/>
        <dbReference type="ChEBI" id="CHEBI:65003"/>
        <dbReference type="EC" id="1.1.1.329"/>
    </reaction>
</comment>
<protein>
    <recommendedName>
        <fullName evidence="9">2-deoxy-scyllo-inosamine dehydrogenase</fullName>
        <ecNumber evidence="8">1.1.1.329</ecNumber>
    </recommendedName>
</protein>
<dbReference type="GO" id="GO:0008270">
    <property type="term" value="F:zinc ion binding"/>
    <property type="evidence" value="ECO:0007669"/>
    <property type="project" value="InterPro"/>
</dbReference>
<dbReference type="InterPro" id="IPR011032">
    <property type="entry name" value="GroES-like_sf"/>
</dbReference>
<dbReference type="Gene3D" id="3.90.180.10">
    <property type="entry name" value="Medium-chain alcohol dehydrogenases, catalytic domain"/>
    <property type="match status" value="1"/>
</dbReference>
<comment type="pathway">
    <text evidence="6">Metabolic intermediate biosynthesis; 2-deoxystreptamine biosynthesis; 2-deoxystreptamine from D-glucose 6-phosphate: step 3/4.</text>
</comment>
<accession>A0A3M8TGK8</accession>
<comment type="caution">
    <text evidence="15">The sequence shown here is derived from an EMBL/GenBank/DDBJ whole genome shotgun (WGS) entry which is preliminary data.</text>
</comment>
<evidence type="ECO:0000256" key="10">
    <source>
        <dbReference type="ARBA" id="ARBA00048685"/>
    </source>
</evidence>
<comment type="function">
    <text evidence="5">Catalyzes the oxidation of 2-deoxy-scyllo-inosamine (DOIA) with NAD(+) or NADP(+), forming 3-amino-2,3-dideoxy-scyllo-inosose (amino-DOI).</text>
</comment>
<evidence type="ECO:0000256" key="11">
    <source>
        <dbReference type="ARBA" id="ARBA00049085"/>
    </source>
</evidence>
<dbReference type="Proteomes" id="UP000275401">
    <property type="component" value="Unassembled WGS sequence"/>
</dbReference>
<comment type="cofactor">
    <cofactor evidence="1 12">
        <name>Zn(2+)</name>
        <dbReference type="ChEBI" id="CHEBI:29105"/>
    </cofactor>
</comment>
<dbReference type="InterPro" id="IPR036291">
    <property type="entry name" value="NAD(P)-bd_dom_sf"/>
</dbReference>
<dbReference type="PANTHER" id="PTHR43401">
    <property type="entry name" value="L-THREONINE 3-DEHYDROGENASE"/>
    <property type="match status" value="1"/>
</dbReference>
<feature type="domain" description="Alcohol dehydrogenase-like C-terminal" evidence="13">
    <location>
        <begin position="180"/>
        <end position="298"/>
    </location>
</feature>
<reference evidence="15 16" key="1">
    <citation type="submission" date="2018-11" db="EMBL/GenBank/DDBJ databases">
        <title>The Potential of Streptomyces as Biocontrol Agents against the Tomato grey mould, Botrytis cinerea (Gray mold) Frontiers in Microbiology.</title>
        <authorList>
            <person name="Li D."/>
        </authorList>
    </citation>
    <scope>NUCLEOTIDE SEQUENCE [LARGE SCALE GENOMIC DNA]</scope>
    <source>
        <strain evidence="15 16">NEAU-LD23</strain>
    </source>
</reference>
<dbReference type="InterPro" id="IPR002328">
    <property type="entry name" value="ADH_Zn_CS"/>
</dbReference>
<evidence type="ECO:0000256" key="5">
    <source>
        <dbReference type="ARBA" id="ARBA00037678"/>
    </source>
</evidence>
<dbReference type="AlphaFoldDB" id="A0A3M8TGK8"/>
<dbReference type="EC" id="1.1.1.329" evidence="8"/>
<evidence type="ECO:0000256" key="12">
    <source>
        <dbReference type="RuleBase" id="RU361277"/>
    </source>
</evidence>
<evidence type="ECO:0000256" key="8">
    <source>
        <dbReference type="ARBA" id="ARBA00039102"/>
    </source>
</evidence>
<dbReference type="PANTHER" id="PTHR43401:SF2">
    <property type="entry name" value="L-THREONINE 3-DEHYDROGENASE"/>
    <property type="match status" value="1"/>
</dbReference>
<dbReference type="RefSeq" id="WP_123107050.1">
    <property type="nucleotide sequence ID" value="NZ_RIBZ01000783.1"/>
</dbReference>
<dbReference type="SUPFAM" id="SSF50129">
    <property type="entry name" value="GroES-like"/>
    <property type="match status" value="1"/>
</dbReference>
<dbReference type="Pfam" id="PF00107">
    <property type="entry name" value="ADH_zinc_N"/>
    <property type="match status" value="1"/>
</dbReference>
<evidence type="ECO:0000256" key="7">
    <source>
        <dbReference type="ARBA" id="ARBA00038004"/>
    </source>
</evidence>
<evidence type="ECO:0000256" key="1">
    <source>
        <dbReference type="ARBA" id="ARBA00001947"/>
    </source>
</evidence>
<keyword evidence="2 12" id="KW-0479">Metal-binding</keyword>
<keyword evidence="3 12" id="KW-0862">Zinc</keyword>
<evidence type="ECO:0000259" key="13">
    <source>
        <dbReference type="Pfam" id="PF00107"/>
    </source>
</evidence>
<evidence type="ECO:0000256" key="6">
    <source>
        <dbReference type="ARBA" id="ARBA00037908"/>
    </source>
</evidence>
<keyword evidence="4" id="KW-0560">Oxidoreductase</keyword>
<dbReference type="InterPro" id="IPR050129">
    <property type="entry name" value="Zn_alcohol_dh"/>
</dbReference>
<sequence length="339" mass="34992">MRTAVITAAGEVELRRIPVPDVGDSEVLVRIAACGICTMEANLYAGRMTVYPAAAGHEISGWVERVGATAAGLEDMPAVGALVTLDGLPRCGACRACRRGQSAICVALQGRVREADGAIAMGAGLADHIVLPASRVWSVGDTDPAVAAMGEPLACVVHSLRRGGFRAGDRVTVIGAGYMGHLHLAVARELGARGVAVVERDEERRTAVAAAGADAAVRPDDVARLPAADVVFVTIASAECIAAALAAVADGGTIVLFGGAPDGPPAELPGYEVHRRQLTVTGSFSHEPSDWRTAAELLRAGSLAPRLEGLVTARYGLDEVEKALKQASETPVYRVVVTP</sequence>
<evidence type="ECO:0000256" key="4">
    <source>
        <dbReference type="ARBA" id="ARBA00023002"/>
    </source>
</evidence>
<keyword evidence="16" id="KW-1185">Reference proteome</keyword>
<dbReference type="EMBL" id="RIBZ01000783">
    <property type="protein sequence ID" value="RNF92253.1"/>
    <property type="molecule type" value="Genomic_DNA"/>
</dbReference>
<evidence type="ECO:0000313" key="16">
    <source>
        <dbReference type="Proteomes" id="UP000275401"/>
    </source>
</evidence>
<feature type="domain" description="Alcohol dehydrogenase-like N-terminal" evidence="14">
    <location>
        <begin position="23"/>
        <end position="139"/>
    </location>
</feature>
<proteinExistence type="inferred from homology"/>
<dbReference type="InterPro" id="IPR013154">
    <property type="entry name" value="ADH-like_N"/>
</dbReference>
<dbReference type="SUPFAM" id="SSF51735">
    <property type="entry name" value="NAD(P)-binding Rossmann-fold domains"/>
    <property type="match status" value="1"/>
</dbReference>
<comment type="similarity">
    <text evidence="7">Belongs to the zinc-containing alcohol dehydrogenase family. DOIA dehydrogenase subfamily.</text>
</comment>
<dbReference type="InterPro" id="IPR013149">
    <property type="entry name" value="ADH-like_C"/>
</dbReference>
<dbReference type="GO" id="GO:0016491">
    <property type="term" value="F:oxidoreductase activity"/>
    <property type="evidence" value="ECO:0007669"/>
    <property type="project" value="UniProtKB-KW"/>
</dbReference>
<organism evidence="15 16">
    <name type="scientific">Streptomyces botrytidirepellens</name>
    <dbReference type="NCBI Taxonomy" id="2486417"/>
    <lineage>
        <taxon>Bacteria</taxon>
        <taxon>Bacillati</taxon>
        <taxon>Actinomycetota</taxon>
        <taxon>Actinomycetes</taxon>
        <taxon>Kitasatosporales</taxon>
        <taxon>Streptomycetaceae</taxon>
        <taxon>Streptomyces</taxon>
    </lineage>
</organism>
<evidence type="ECO:0000256" key="3">
    <source>
        <dbReference type="ARBA" id="ARBA00022833"/>
    </source>
</evidence>
<evidence type="ECO:0000256" key="2">
    <source>
        <dbReference type="ARBA" id="ARBA00022723"/>
    </source>
</evidence>
<evidence type="ECO:0000259" key="14">
    <source>
        <dbReference type="Pfam" id="PF08240"/>
    </source>
</evidence>
<dbReference type="Gene3D" id="3.40.50.720">
    <property type="entry name" value="NAD(P)-binding Rossmann-like Domain"/>
    <property type="match status" value="1"/>
</dbReference>
<dbReference type="Pfam" id="PF08240">
    <property type="entry name" value="ADH_N"/>
    <property type="match status" value="1"/>
</dbReference>
<comment type="catalytic activity">
    <reaction evidence="11">
        <text>2-deoxy-scyllo-inosamine + NADP(+) = 3-amino-2,3-dideoxy-scyllo-inosose + NADPH + H(+)</text>
        <dbReference type="Rhea" id="RHEA:33879"/>
        <dbReference type="ChEBI" id="CHEBI:15378"/>
        <dbReference type="ChEBI" id="CHEBI:57783"/>
        <dbReference type="ChEBI" id="CHEBI:58349"/>
        <dbReference type="ChEBI" id="CHEBI:65002"/>
        <dbReference type="ChEBI" id="CHEBI:65003"/>
        <dbReference type="EC" id="1.1.1.329"/>
    </reaction>
</comment>
<evidence type="ECO:0000313" key="15">
    <source>
        <dbReference type="EMBL" id="RNF92253.1"/>
    </source>
</evidence>
<dbReference type="PROSITE" id="PS00059">
    <property type="entry name" value="ADH_ZINC"/>
    <property type="match status" value="1"/>
</dbReference>
<name>A0A3M8TGK8_9ACTN</name>
<gene>
    <name evidence="15" type="ORF">EEJ42_39965</name>
</gene>
<evidence type="ECO:0000256" key="9">
    <source>
        <dbReference type="ARBA" id="ARBA00039387"/>
    </source>
</evidence>